<evidence type="ECO:0000256" key="1">
    <source>
        <dbReference type="SAM" id="SignalP"/>
    </source>
</evidence>
<evidence type="ECO:0000313" key="2">
    <source>
        <dbReference type="EMBL" id="SFD25871.1"/>
    </source>
</evidence>
<dbReference type="STRING" id="1164594.SAMN05216204_12041"/>
<feature type="chain" id="PRO_5011554945" evidence="1">
    <location>
        <begin position="17"/>
        <end position="335"/>
    </location>
</feature>
<accession>A0A1I1QUS5</accession>
<dbReference type="EMBL" id="FOLD01000020">
    <property type="protein sequence ID" value="SFD25871.1"/>
    <property type="molecule type" value="Genomic_DNA"/>
</dbReference>
<feature type="signal peptide" evidence="1">
    <location>
        <begin position="1"/>
        <end position="16"/>
    </location>
</feature>
<name>A0A1I1QUS5_9BURK</name>
<gene>
    <name evidence="2" type="ORF">SAMN05216204_12041</name>
</gene>
<dbReference type="AlphaFoldDB" id="A0A1I1QUS5"/>
<keyword evidence="3" id="KW-1185">Reference proteome</keyword>
<evidence type="ECO:0000313" key="3">
    <source>
        <dbReference type="Proteomes" id="UP000198639"/>
    </source>
</evidence>
<keyword evidence="1" id="KW-0732">Signal</keyword>
<organism evidence="2 3">
    <name type="scientific">Massilia yuzhufengensis</name>
    <dbReference type="NCBI Taxonomy" id="1164594"/>
    <lineage>
        <taxon>Bacteria</taxon>
        <taxon>Pseudomonadati</taxon>
        <taxon>Pseudomonadota</taxon>
        <taxon>Betaproteobacteria</taxon>
        <taxon>Burkholderiales</taxon>
        <taxon>Oxalobacteraceae</taxon>
        <taxon>Telluria group</taxon>
        <taxon>Massilia</taxon>
    </lineage>
</organism>
<reference evidence="3" key="1">
    <citation type="submission" date="2016-10" db="EMBL/GenBank/DDBJ databases">
        <authorList>
            <person name="Varghese N."/>
            <person name="Submissions S."/>
        </authorList>
    </citation>
    <scope>NUCLEOTIDE SEQUENCE [LARGE SCALE GENOMIC DNA]</scope>
    <source>
        <strain evidence="3">CGMCC 1.12041</strain>
    </source>
</reference>
<proteinExistence type="predicted"/>
<dbReference type="Proteomes" id="UP000198639">
    <property type="component" value="Unassembled WGS sequence"/>
</dbReference>
<protein>
    <submittedName>
        <fullName evidence="2">Uncharacterized protein</fullName>
    </submittedName>
</protein>
<sequence length="335" mass="36117">MLALALCATLAPQAHAAPRKPARPALPAAADFEFLSGARAGACSAPLAAGLAAVGAPTLRQCAWSQHVEMLYWQELPEAPSACLPLPAVAWHRLGAGAGAVLPPWGEAWTGQSMLVQADGVHQAGSVWRRPDGRWSAVLWRWRPSDRLPTRNWQAGHWGKVAQAVRAVDAGNPAQPRPPLMTAWLDATNGKPRMLGADSWRWSSGAACLDLRTAKPGQALVPLPFSRDDARLEQRSAMQVQLARRYPAAQWLRPFTLIEPAISGDRTGAKFIAVWKEGAALHGQLWIPLRDDGGIVRARISSDVAAGAGEAVRQRAALIERELTALAHAWEARHE</sequence>